<comment type="caution">
    <text evidence="2">The sequence shown here is derived from an EMBL/GenBank/DDBJ whole genome shotgun (WGS) entry which is preliminary data.</text>
</comment>
<evidence type="ECO:0008006" key="4">
    <source>
        <dbReference type="Google" id="ProtNLM"/>
    </source>
</evidence>
<dbReference type="RefSeq" id="WP_068271049.1">
    <property type="nucleotide sequence ID" value="NZ_LQZG01000001.1"/>
</dbReference>
<dbReference type="Proteomes" id="UP000076976">
    <property type="component" value="Unassembled WGS sequence"/>
</dbReference>
<proteinExistence type="predicted"/>
<feature type="region of interest" description="Disordered" evidence="1">
    <location>
        <begin position="145"/>
        <end position="177"/>
    </location>
</feature>
<dbReference type="AlphaFoldDB" id="A0A176QFW5"/>
<name>A0A176QFW5_9MICO</name>
<evidence type="ECO:0000256" key="1">
    <source>
        <dbReference type="SAM" id="MobiDB-lite"/>
    </source>
</evidence>
<sequence length="177" mass="19078">MADRRTHAHDGDVVVFLIGMRPTKWWRVDKLAPVFAAMPRMLAELERNKSRAAQGLEPHLGYLGWRTAIGPGGPVVIQYWRSTDELYAYASNPDAAHVPAWRAFNRAVRSAPGAVGIWHETYAVPAAGIETMYVDSEVGLGAATGTVPAGRRGNRAAQRLGTTTQSDAATDAEVAPA</sequence>
<reference evidence="2 3" key="1">
    <citation type="submission" date="2016-01" db="EMBL/GenBank/DDBJ databases">
        <title>Janibacter melonis strain CD11_4 genome sequencing and assembly.</title>
        <authorList>
            <person name="Nair G.R."/>
            <person name="Kaur G."/>
            <person name="Chander A.M."/>
            <person name="Mayilraj S."/>
        </authorList>
    </citation>
    <scope>NUCLEOTIDE SEQUENCE [LARGE SCALE GENOMIC DNA]</scope>
    <source>
        <strain evidence="2 3">CD11-4</strain>
    </source>
</reference>
<gene>
    <name evidence="2" type="ORF">AWH69_02650</name>
</gene>
<dbReference type="InterPro" id="IPR025444">
    <property type="entry name" value="Monooxy_af470"/>
</dbReference>
<protein>
    <recommendedName>
        <fullName evidence="4">DUF4188 domain-containing protein</fullName>
    </recommendedName>
</protein>
<keyword evidence="3" id="KW-1185">Reference proteome</keyword>
<dbReference type="EMBL" id="LQZG01000001">
    <property type="protein sequence ID" value="OAB88707.1"/>
    <property type="molecule type" value="Genomic_DNA"/>
</dbReference>
<organism evidence="2 3">
    <name type="scientific">Janibacter melonis</name>
    <dbReference type="NCBI Taxonomy" id="262209"/>
    <lineage>
        <taxon>Bacteria</taxon>
        <taxon>Bacillati</taxon>
        <taxon>Actinomycetota</taxon>
        <taxon>Actinomycetes</taxon>
        <taxon>Micrococcales</taxon>
        <taxon>Intrasporangiaceae</taxon>
        <taxon>Janibacter</taxon>
    </lineage>
</organism>
<dbReference type="Pfam" id="PF13826">
    <property type="entry name" value="Monooxy_af470-like"/>
    <property type="match status" value="1"/>
</dbReference>
<accession>A0A176QFW5</accession>
<evidence type="ECO:0000313" key="2">
    <source>
        <dbReference type="EMBL" id="OAB88707.1"/>
    </source>
</evidence>
<evidence type="ECO:0000313" key="3">
    <source>
        <dbReference type="Proteomes" id="UP000076976"/>
    </source>
</evidence>
<dbReference type="STRING" id="262209.AWH69_02650"/>